<evidence type="ECO:0008006" key="13">
    <source>
        <dbReference type="Google" id="ProtNLM"/>
    </source>
</evidence>
<keyword evidence="5" id="KW-0812">Transmembrane</keyword>
<keyword evidence="4" id="KW-0808">Transferase</keyword>
<evidence type="ECO:0000256" key="3">
    <source>
        <dbReference type="ARBA" id="ARBA00022516"/>
    </source>
</evidence>
<keyword evidence="9" id="KW-0472">Membrane</keyword>
<evidence type="ECO:0000256" key="7">
    <source>
        <dbReference type="ARBA" id="ARBA00022989"/>
    </source>
</evidence>
<evidence type="ECO:0000256" key="9">
    <source>
        <dbReference type="ARBA" id="ARBA00023136"/>
    </source>
</evidence>
<protein>
    <recommendedName>
        <fullName evidence="13">Diacylglycerol o-acyltransferase</fullName>
    </recommendedName>
</protein>
<evidence type="ECO:0000256" key="1">
    <source>
        <dbReference type="ARBA" id="ARBA00004477"/>
    </source>
</evidence>
<evidence type="ECO:0000256" key="10">
    <source>
        <dbReference type="ARBA" id="ARBA00023315"/>
    </source>
</evidence>
<dbReference type="InterPro" id="IPR007130">
    <property type="entry name" value="DAGAT"/>
</dbReference>
<keyword evidence="8" id="KW-0443">Lipid metabolism</keyword>
<accession>C5L8Z8</accession>
<evidence type="ECO:0000313" key="12">
    <source>
        <dbReference type="Proteomes" id="UP000007800"/>
    </source>
</evidence>
<evidence type="ECO:0000313" key="11">
    <source>
        <dbReference type="EMBL" id="EER06856.1"/>
    </source>
</evidence>
<keyword evidence="6" id="KW-0256">Endoplasmic reticulum</keyword>
<comment type="similarity">
    <text evidence="2">Belongs to the diacylglycerol acyltransferase family.</text>
</comment>
<dbReference type="GeneID" id="9057035"/>
<reference evidence="11 12" key="1">
    <citation type="submission" date="2008-07" db="EMBL/GenBank/DDBJ databases">
        <authorList>
            <person name="El-Sayed N."/>
            <person name="Caler E."/>
            <person name="Inman J."/>
            <person name="Amedeo P."/>
            <person name="Hass B."/>
            <person name="Wortman J."/>
        </authorList>
    </citation>
    <scope>NUCLEOTIDE SEQUENCE [LARGE SCALE GENOMIC DNA]</scope>
    <source>
        <strain evidence="12">ATCC 50983 / TXsc</strain>
    </source>
</reference>
<organism evidence="12">
    <name type="scientific">Perkinsus marinus (strain ATCC 50983 / TXsc)</name>
    <dbReference type="NCBI Taxonomy" id="423536"/>
    <lineage>
        <taxon>Eukaryota</taxon>
        <taxon>Sar</taxon>
        <taxon>Alveolata</taxon>
        <taxon>Perkinsozoa</taxon>
        <taxon>Perkinsea</taxon>
        <taxon>Perkinsida</taxon>
        <taxon>Perkinsidae</taxon>
        <taxon>Perkinsus</taxon>
    </lineage>
</organism>
<keyword evidence="12" id="KW-1185">Reference proteome</keyword>
<dbReference type="OrthoDB" id="264532at2759"/>
<evidence type="ECO:0000256" key="2">
    <source>
        <dbReference type="ARBA" id="ARBA00005420"/>
    </source>
</evidence>
<sequence length="151" mass="17202">MKALRQGYSLTLLLGGTKEQLIPYSPTHDTIVCKSRKGFIYLARDAGKIPIVPCYCFGEQIAYGKQYQTSAFILPFRRWVQHNLGVGMPLPKSLRPKPLKDFVVVIGAPIIWQENDTVNTMHAKYVSATRDLFYKNGDRYEEYAEGEIVIQ</sequence>
<keyword evidence="7" id="KW-1133">Transmembrane helix</keyword>
<dbReference type="EMBL" id="GG680339">
    <property type="protein sequence ID" value="EER06856.1"/>
    <property type="molecule type" value="Genomic_DNA"/>
</dbReference>
<evidence type="ECO:0000256" key="8">
    <source>
        <dbReference type="ARBA" id="ARBA00023098"/>
    </source>
</evidence>
<dbReference type="InParanoid" id="C5L8Z8"/>
<dbReference type="Proteomes" id="UP000007800">
    <property type="component" value="Unassembled WGS sequence"/>
</dbReference>
<dbReference type="PANTHER" id="PTHR12317">
    <property type="entry name" value="DIACYLGLYCEROL O-ACYLTRANSFERASE"/>
    <property type="match status" value="1"/>
</dbReference>
<dbReference type="AlphaFoldDB" id="C5L8Z8"/>
<evidence type="ECO:0000256" key="6">
    <source>
        <dbReference type="ARBA" id="ARBA00022824"/>
    </source>
</evidence>
<comment type="subcellular location">
    <subcellularLocation>
        <location evidence="1">Endoplasmic reticulum membrane</location>
        <topology evidence="1">Multi-pass membrane protein</topology>
    </subcellularLocation>
</comment>
<dbReference type="GO" id="GO:0008374">
    <property type="term" value="F:O-acyltransferase activity"/>
    <property type="evidence" value="ECO:0007669"/>
    <property type="project" value="InterPro"/>
</dbReference>
<evidence type="ECO:0000256" key="5">
    <source>
        <dbReference type="ARBA" id="ARBA00022692"/>
    </source>
</evidence>
<dbReference type="RefSeq" id="XP_002775040.1">
    <property type="nucleotide sequence ID" value="XM_002774994.1"/>
</dbReference>
<dbReference type="Pfam" id="PF03982">
    <property type="entry name" value="DAGAT"/>
    <property type="match status" value="1"/>
</dbReference>
<keyword evidence="3" id="KW-0444">Lipid biosynthesis</keyword>
<dbReference type="GO" id="GO:0006629">
    <property type="term" value="P:lipid metabolic process"/>
    <property type="evidence" value="ECO:0007669"/>
    <property type="project" value="UniProtKB-KW"/>
</dbReference>
<evidence type="ECO:0000256" key="4">
    <source>
        <dbReference type="ARBA" id="ARBA00022679"/>
    </source>
</evidence>
<gene>
    <name evidence="11" type="ORF">Pmar_PMAR002225</name>
</gene>
<dbReference type="GO" id="GO:0005789">
    <property type="term" value="C:endoplasmic reticulum membrane"/>
    <property type="evidence" value="ECO:0007669"/>
    <property type="project" value="UniProtKB-SubCell"/>
</dbReference>
<name>C5L8Z8_PERM5</name>
<keyword evidence="10" id="KW-0012">Acyltransferase</keyword>
<proteinExistence type="inferred from homology"/>